<organism evidence="1">
    <name type="scientific">uncultured Caudovirales phage</name>
    <dbReference type="NCBI Taxonomy" id="2100421"/>
    <lineage>
        <taxon>Viruses</taxon>
        <taxon>Duplodnaviria</taxon>
        <taxon>Heunggongvirae</taxon>
        <taxon>Uroviricota</taxon>
        <taxon>Caudoviricetes</taxon>
        <taxon>Peduoviridae</taxon>
        <taxon>Maltschvirus</taxon>
        <taxon>Maltschvirus maltsch</taxon>
    </lineage>
</organism>
<evidence type="ECO:0000313" key="1">
    <source>
        <dbReference type="EMBL" id="CAB4240928.1"/>
    </source>
</evidence>
<reference evidence="1" key="1">
    <citation type="submission" date="2020-05" db="EMBL/GenBank/DDBJ databases">
        <authorList>
            <person name="Chiriac C."/>
            <person name="Salcher M."/>
            <person name="Ghai R."/>
            <person name="Kavagutti S V."/>
        </authorList>
    </citation>
    <scope>NUCLEOTIDE SEQUENCE</scope>
</reference>
<evidence type="ECO:0008006" key="2">
    <source>
        <dbReference type="Google" id="ProtNLM"/>
    </source>
</evidence>
<name>A0A6J5TBP5_9CAUD</name>
<sequence length="165" mass="18700">MATEKKKMGRPPGDTLYPNKAALKEQLVNWLSEGKTLQDFCRQEGAPAFRTMYNWEAEDTEFAADIARARNIGHDAIAEHCLSLADKEPLEVFDEAGNKRYDPGSIAWRKMQIETRVKLLAKWNPRKYGDKTILAGDDQAPVVVEASFDIFGELLKNITLKRQSE</sequence>
<dbReference type="Pfam" id="PF20901">
    <property type="entry name" value="Sf6_terminase"/>
    <property type="match status" value="1"/>
</dbReference>
<proteinExistence type="predicted"/>
<dbReference type="EMBL" id="LR797819">
    <property type="protein sequence ID" value="CAB4240928.1"/>
    <property type="molecule type" value="Genomic_DNA"/>
</dbReference>
<protein>
    <recommendedName>
        <fullName evidence="2">Terminase small subunit</fullName>
    </recommendedName>
</protein>
<dbReference type="InterPro" id="IPR048683">
    <property type="entry name" value="Sf6_terminase"/>
</dbReference>
<gene>
    <name evidence="1" type="ORF">UFOVP56_35</name>
</gene>
<dbReference type="Gene3D" id="1.10.10.60">
    <property type="entry name" value="Homeodomain-like"/>
    <property type="match status" value="1"/>
</dbReference>
<accession>A0A6J5TBP5</accession>